<dbReference type="PRINTS" id="PR02078">
    <property type="entry name" value="GATSLIKEFMLY"/>
</dbReference>
<reference evidence="4" key="1">
    <citation type="submission" date="2022-11" db="EMBL/GenBank/DDBJ databases">
        <title>Chromosome-level genome of Pogonophryne albipinna.</title>
        <authorList>
            <person name="Jo E."/>
        </authorList>
    </citation>
    <scope>NUCLEOTIDE SEQUENCE</scope>
    <source>
        <strain evidence="4">SGF0006</strain>
        <tissue evidence="4">Muscle</tissue>
    </source>
</reference>
<evidence type="ECO:0000313" key="5">
    <source>
        <dbReference type="Proteomes" id="UP001219934"/>
    </source>
</evidence>
<organism evidence="4 5">
    <name type="scientific">Pogonophryne albipinna</name>
    <dbReference type="NCBI Taxonomy" id="1090488"/>
    <lineage>
        <taxon>Eukaryota</taxon>
        <taxon>Metazoa</taxon>
        <taxon>Chordata</taxon>
        <taxon>Craniata</taxon>
        <taxon>Vertebrata</taxon>
        <taxon>Euteleostomi</taxon>
        <taxon>Actinopterygii</taxon>
        <taxon>Neopterygii</taxon>
        <taxon>Teleostei</taxon>
        <taxon>Neoteleostei</taxon>
        <taxon>Acanthomorphata</taxon>
        <taxon>Eupercaria</taxon>
        <taxon>Perciformes</taxon>
        <taxon>Notothenioidei</taxon>
        <taxon>Pogonophryne</taxon>
    </lineage>
</organism>
<protein>
    <recommendedName>
        <fullName evidence="6">Cytosolic arginine sensor for mTORC1 subunit 1</fullName>
    </recommendedName>
</protein>
<comment type="caution">
    <text evidence="4">The sequence shown here is derived from an EMBL/GenBank/DDBJ whole genome shotgun (WGS) entry which is preliminary data.</text>
</comment>
<dbReference type="PANTHER" id="PTHR31131">
    <property type="entry name" value="CHROMOSOME 1, WHOLE GENOME SHOTGUN SEQUENCE"/>
    <property type="match status" value="1"/>
</dbReference>
<feature type="domain" description="CASTOR1 N-terminal" evidence="3">
    <location>
        <begin position="9"/>
        <end position="69"/>
    </location>
</feature>
<gene>
    <name evidence="4" type="ORF">JOQ06_014033</name>
</gene>
<dbReference type="Pfam" id="PF18700">
    <property type="entry name" value="Castor1_N"/>
    <property type="match status" value="1"/>
</dbReference>
<accession>A0AAD6AF99</accession>
<evidence type="ECO:0000256" key="1">
    <source>
        <dbReference type="ARBA" id="ARBA00006827"/>
    </source>
</evidence>
<evidence type="ECO:0000259" key="3">
    <source>
        <dbReference type="Pfam" id="PF18700"/>
    </source>
</evidence>
<dbReference type="GO" id="GO:1904262">
    <property type="term" value="P:negative regulation of TORC1 signaling"/>
    <property type="evidence" value="ECO:0007669"/>
    <property type="project" value="TreeGrafter"/>
</dbReference>
<dbReference type="PANTHER" id="PTHR31131:SF2">
    <property type="entry name" value="CYTOSOLIC ARGININE SENSOR FOR MTORC1 SUBUNIT 2"/>
    <property type="match status" value="1"/>
</dbReference>
<comment type="similarity">
    <text evidence="1">Belongs to the GATS family.</text>
</comment>
<name>A0AAD6AF99_9TELE</name>
<dbReference type="InterPro" id="IPR040778">
    <property type="entry name" value="CASTOR1_N"/>
</dbReference>
<dbReference type="AlphaFoldDB" id="A0AAD6AF99"/>
<dbReference type="FunFam" id="3.30.2130.10:FF:000003">
    <property type="entry name" value="Cytosolic arginine sensor for mTORC1 subunit 1"/>
    <property type="match status" value="1"/>
</dbReference>
<dbReference type="SUPFAM" id="SSF55021">
    <property type="entry name" value="ACT-like"/>
    <property type="match status" value="1"/>
</dbReference>
<dbReference type="InterPro" id="IPR045865">
    <property type="entry name" value="ACT-like_dom_sf"/>
</dbReference>
<feature type="domain" description="CASTOR ACT" evidence="2">
    <location>
        <begin position="75"/>
        <end position="140"/>
    </location>
</feature>
<dbReference type="InterPro" id="IPR026249">
    <property type="entry name" value="CASTOR_fam"/>
</dbReference>
<dbReference type="InterPro" id="IPR051719">
    <property type="entry name" value="CASTOR_mTORC1"/>
</dbReference>
<dbReference type="EMBL" id="JAPTMU010000025">
    <property type="protein sequence ID" value="KAJ4923754.1"/>
    <property type="molecule type" value="Genomic_DNA"/>
</dbReference>
<evidence type="ECO:0008006" key="6">
    <source>
        <dbReference type="Google" id="ProtNLM"/>
    </source>
</evidence>
<dbReference type="Proteomes" id="UP001219934">
    <property type="component" value="Unassembled WGS sequence"/>
</dbReference>
<sequence length="146" mass="15893">MELHILEHSLKVASIEKDGIQICTHGLIKLAFLASKTRCKFFSLTETPEDYTIIVDEEGFKELPQSEHISVADATWLALNVVPGGGNASNSQPIGVTKIAKSVIAPLADHNISVFMLSTYQTDFILVPEENIQSVIGALRTKSTAQ</sequence>
<dbReference type="Pfam" id="PF13840">
    <property type="entry name" value="ACT_7"/>
    <property type="match status" value="1"/>
</dbReference>
<dbReference type="Gene3D" id="3.30.2130.10">
    <property type="entry name" value="VC0802-like"/>
    <property type="match status" value="1"/>
</dbReference>
<proteinExistence type="inferred from homology"/>
<keyword evidence="5" id="KW-1185">Reference proteome</keyword>
<evidence type="ECO:0000313" key="4">
    <source>
        <dbReference type="EMBL" id="KAJ4923754.1"/>
    </source>
</evidence>
<dbReference type="InterPro" id="IPR027795">
    <property type="entry name" value="CASTOR_ACT_dom"/>
</dbReference>
<evidence type="ECO:0000259" key="2">
    <source>
        <dbReference type="Pfam" id="PF13840"/>
    </source>
</evidence>